<organism evidence="2 3">
    <name type="scientific">Ciona intestinalis</name>
    <name type="common">Transparent sea squirt</name>
    <name type="synonym">Ascidia intestinalis</name>
    <dbReference type="NCBI Taxonomy" id="7719"/>
    <lineage>
        <taxon>Eukaryota</taxon>
        <taxon>Metazoa</taxon>
        <taxon>Chordata</taxon>
        <taxon>Tunicata</taxon>
        <taxon>Ascidiacea</taxon>
        <taxon>Phlebobranchia</taxon>
        <taxon>Cionidae</taxon>
        <taxon>Ciona</taxon>
    </lineage>
</organism>
<dbReference type="GO" id="GO:0004800">
    <property type="term" value="F:thyroxine 5'-deiodinase activity"/>
    <property type="evidence" value="ECO:0007669"/>
    <property type="project" value="InterPro"/>
</dbReference>
<keyword evidence="1" id="KW-0893">Thyroid hormones biosynthesis</keyword>
<dbReference type="AlphaFoldDB" id="H2XKZ2"/>
<reference evidence="2" key="3">
    <citation type="submission" date="2025-08" db="UniProtKB">
        <authorList>
            <consortium name="Ensembl"/>
        </authorList>
    </citation>
    <scope>IDENTIFICATION</scope>
</reference>
<dbReference type="Ensembl" id="ENSCINT00000030442.1">
    <property type="protein sequence ID" value="ENSCINP00000030324.1"/>
    <property type="gene ID" value="ENSCING00000018283.1"/>
</dbReference>
<dbReference type="InterPro" id="IPR000643">
    <property type="entry name" value="Iodothyronine_deiodinase"/>
</dbReference>
<dbReference type="PANTHER" id="PTHR11781">
    <property type="entry name" value="IODOTHYRONINE DEIODINASE"/>
    <property type="match status" value="1"/>
</dbReference>
<reference evidence="2" key="4">
    <citation type="submission" date="2025-09" db="UniProtKB">
        <authorList>
            <consortium name="Ensembl"/>
        </authorList>
    </citation>
    <scope>IDENTIFICATION</scope>
</reference>
<sequence length="126" mass="14400">MGALKYFAAVVEEFKDRADFITIYIEEIHAADGWSFESSRFNFKTHKTLQDRFYAASIFKSEFDCNECALFVDSISNEANFAYGGLPERLAIIKNGRIHYIGGIGPMMYDITEMKKSLNEALNLPY</sequence>
<dbReference type="OMA" id="RLCILTM"/>
<evidence type="ECO:0000313" key="3">
    <source>
        <dbReference type="Proteomes" id="UP000008144"/>
    </source>
</evidence>
<reference evidence="3" key="1">
    <citation type="journal article" date="2002" name="Science">
        <title>The draft genome of Ciona intestinalis: insights into chordate and vertebrate origins.</title>
        <authorList>
            <person name="Dehal P."/>
            <person name="Satou Y."/>
            <person name="Campbell R.K."/>
            <person name="Chapman J."/>
            <person name="Degnan B."/>
            <person name="De Tomaso A."/>
            <person name="Davidson B."/>
            <person name="Di Gregorio A."/>
            <person name="Gelpke M."/>
            <person name="Goodstein D.M."/>
            <person name="Harafuji N."/>
            <person name="Hastings K.E."/>
            <person name="Ho I."/>
            <person name="Hotta K."/>
            <person name="Huang W."/>
            <person name="Kawashima T."/>
            <person name="Lemaire P."/>
            <person name="Martinez D."/>
            <person name="Meinertzhagen I.A."/>
            <person name="Necula S."/>
            <person name="Nonaka M."/>
            <person name="Putnam N."/>
            <person name="Rash S."/>
            <person name="Saiga H."/>
            <person name="Satake M."/>
            <person name="Terry A."/>
            <person name="Yamada L."/>
            <person name="Wang H.G."/>
            <person name="Awazu S."/>
            <person name="Azumi K."/>
            <person name="Boore J."/>
            <person name="Branno M."/>
            <person name="Chin-Bow S."/>
            <person name="DeSantis R."/>
            <person name="Doyle S."/>
            <person name="Francino P."/>
            <person name="Keys D.N."/>
            <person name="Haga S."/>
            <person name="Hayashi H."/>
            <person name="Hino K."/>
            <person name="Imai K.S."/>
            <person name="Inaba K."/>
            <person name="Kano S."/>
            <person name="Kobayashi K."/>
            <person name="Kobayashi M."/>
            <person name="Lee B.I."/>
            <person name="Makabe K.W."/>
            <person name="Manohar C."/>
            <person name="Matassi G."/>
            <person name="Medina M."/>
            <person name="Mochizuki Y."/>
            <person name="Mount S."/>
            <person name="Morishita T."/>
            <person name="Miura S."/>
            <person name="Nakayama A."/>
            <person name="Nishizaka S."/>
            <person name="Nomoto H."/>
            <person name="Ohta F."/>
            <person name="Oishi K."/>
            <person name="Rigoutsos I."/>
            <person name="Sano M."/>
            <person name="Sasaki A."/>
            <person name="Sasakura Y."/>
            <person name="Shoguchi E."/>
            <person name="Shin-i T."/>
            <person name="Spagnuolo A."/>
            <person name="Stainier D."/>
            <person name="Suzuki M.M."/>
            <person name="Tassy O."/>
            <person name="Takatori N."/>
            <person name="Tokuoka M."/>
            <person name="Yagi K."/>
            <person name="Yoshizaki F."/>
            <person name="Wada S."/>
            <person name="Zhang C."/>
            <person name="Hyatt P.D."/>
            <person name="Larimer F."/>
            <person name="Detter C."/>
            <person name="Doggett N."/>
            <person name="Glavina T."/>
            <person name="Hawkins T."/>
            <person name="Richardson P."/>
            <person name="Lucas S."/>
            <person name="Kohara Y."/>
            <person name="Levine M."/>
            <person name="Satoh N."/>
            <person name="Rokhsar D.S."/>
        </authorList>
    </citation>
    <scope>NUCLEOTIDE SEQUENCE [LARGE SCALE GENOMIC DNA]</scope>
</reference>
<dbReference type="InParanoid" id="H2XKZ2"/>
<keyword evidence="3" id="KW-1185">Reference proteome</keyword>
<comment type="function">
    <text evidence="1">Responsible for the deiodination of T4 (3,5,3',5'-tetraiodothyronine).</text>
</comment>
<dbReference type="GeneTree" id="ENSGT00940000154482"/>
<proteinExistence type="inferred from homology"/>
<protein>
    <recommendedName>
        <fullName evidence="1">Iodothyronine deiodinase</fullName>
    </recommendedName>
</protein>
<dbReference type="Gene3D" id="3.40.30.10">
    <property type="entry name" value="Glutaredoxin"/>
    <property type="match status" value="1"/>
</dbReference>
<keyword evidence="1" id="KW-0560">Oxidoreductase</keyword>
<dbReference type="HOGENOM" id="CLU_103502_1_0_1"/>
<dbReference type="GO" id="GO:0042446">
    <property type="term" value="P:hormone biosynthetic process"/>
    <property type="evidence" value="ECO:0007669"/>
    <property type="project" value="UniProtKB-KW"/>
</dbReference>
<dbReference type="EMBL" id="EAAA01002865">
    <property type="status" value="NOT_ANNOTATED_CDS"/>
    <property type="molecule type" value="Genomic_DNA"/>
</dbReference>
<comment type="similarity">
    <text evidence="1">Belongs to the iodothyronine deiodinase family.</text>
</comment>
<accession>H2XKZ2</accession>
<evidence type="ECO:0000256" key="1">
    <source>
        <dbReference type="RuleBase" id="RU000676"/>
    </source>
</evidence>
<dbReference type="Proteomes" id="UP000008144">
    <property type="component" value="Chromosome 9"/>
</dbReference>
<dbReference type="PANTHER" id="PTHR11781:SF22">
    <property type="entry name" value="TYPE I IODOTHYRONINE DEIODINASE"/>
    <property type="match status" value="1"/>
</dbReference>
<reference evidence="2" key="2">
    <citation type="journal article" date="2008" name="Genome Biol.">
        <title>Improved genome assembly and evidence-based global gene model set for the chordate Ciona intestinalis: new insight into intron and operon populations.</title>
        <authorList>
            <person name="Satou Y."/>
            <person name="Mineta K."/>
            <person name="Ogasawara M."/>
            <person name="Sasakura Y."/>
            <person name="Shoguchi E."/>
            <person name="Ueno K."/>
            <person name="Yamada L."/>
            <person name="Matsumoto J."/>
            <person name="Wasserscheid J."/>
            <person name="Dewar K."/>
            <person name="Wiley G.B."/>
            <person name="Macmil S.L."/>
            <person name="Roe B.A."/>
            <person name="Zeller R.W."/>
            <person name="Hastings K.E."/>
            <person name="Lemaire P."/>
            <person name="Lindquist E."/>
            <person name="Endo T."/>
            <person name="Hotta K."/>
            <person name="Inaba K."/>
        </authorList>
    </citation>
    <scope>NUCLEOTIDE SEQUENCE [LARGE SCALE GENOMIC DNA]</scope>
    <source>
        <strain evidence="2">wild type</strain>
    </source>
</reference>
<evidence type="ECO:0000313" key="2">
    <source>
        <dbReference type="Ensembl" id="ENSCINP00000030324.1"/>
    </source>
</evidence>
<keyword evidence="1" id="KW-0712">Selenocysteine</keyword>
<dbReference type="Pfam" id="PF00837">
    <property type="entry name" value="T4_deiodinase"/>
    <property type="match status" value="1"/>
</dbReference>
<name>H2XKZ2_CIOIN</name>